<sequence length="207" mass="22601">MHTRITEQHIRSVSVMDSFVTANARCTVDHLELDAECSIDMRPDGADEGTPDITDAEITAATREAIVGVIGKLQAVVNGRFAKVAIKFEETASGKARSAAIGEKAAARPLAACETTDGNPSQLWDSRIHSTYQRLFGEMHVSIPEHLRIEAIETRLCKLVDGRASLERQLKGEPGWKIRGQFLALETALHASEHGLDTRVYGILAAR</sequence>
<organism evidence="1 2">
    <name type="scientific">Aureimonas glaciei</name>
    <dbReference type="NCBI Taxonomy" id="1776957"/>
    <lineage>
        <taxon>Bacteria</taxon>
        <taxon>Pseudomonadati</taxon>
        <taxon>Pseudomonadota</taxon>
        <taxon>Alphaproteobacteria</taxon>
        <taxon>Hyphomicrobiales</taxon>
        <taxon>Aurantimonadaceae</taxon>
        <taxon>Aureimonas</taxon>
    </lineage>
</organism>
<reference evidence="1" key="2">
    <citation type="submission" date="2020-09" db="EMBL/GenBank/DDBJ databases">
        <authorList>
            <person name="Sun Q."/>
            <person name="Zhou Y."/>
        </authorList>
    </citation>
    <scope>NUCLEOTIDE SEQUENCE</scope>
    <source>
        <strain evidence="1">CGMCC 1.15493</strain>
    </source>
</reference>
<dbReference type="Proteomes" id="UP000613160">
    <property type="component" value="Unassembled WGS sequence"/>
</dbReference>
<dbReference type="RefSeq" id="WP_188853670.1">
    <property type="nucleotide sequence ID" value="NZ_BMJJ01000010.1"/>
</dbReference>
<protein>
    <submittedName>
        <fullName evidence="1">Uncharacterized protein</fullName>
    </submittedName>
</protein>
<accession>A0A916Y5U9</accession>
<reference evidence="1" key="1">
    <citation type="journal article" date="2014" name="Int. J. Syst. Evol. Microbiol.">
        <title>Complete genome sequence of Corynebacterium casei LMG S-19264T (=DSM 44701T), isolated from a smear-ripened cheese.</title>
        <authorList>
            <consortium name="US DOE Joint Genome Institute (JGI-PGF)"/>
            <person name="Walter F."/>
            <person name="Albersmeier A."/>
            <person name="Kalinowski J."/>
            <person name="Ruckert C."/>
        </authorList>
    </citation>
    <scope>NUCLEOTIDE SEQUENCE</scope>
    <source>
        <strain evidence="1">CGMCC 1.15493</strain>
    </source>
</reference>
<comment type="caution">
    <text evidence="1">The sequence shown here is derived from an EMBL/GenBank/DDBJ whole genome shotgun (WGS) entry which is preliminary data.</text>
</comment>
<evidence type="ECO:0000313" key="1">
    <source>
        <dbReference type="EMBL" id="GGD31259.1"/>
    </source>
</evidence>
<gene>
    <name evidence="1" type="ORF">GCM10011335_37810</name>
</gene>
<dbReference type="AlphaFoldDB" id="A0A916Y5U9"/>
<dbReference type="EMBL" id="BMJJ01000010">
    <property type="protein sequence ID" value="GGD31259.1"/>
    <property type="molecule type" value="Genomic_DNA"/>
</dbReference>
<evidence type="ECO:0000313" key="2">
    <source>
        <dbReference type="Proteomes" id="UP000613160"/>
    </source>
</evidence>
<keyword evidence="2" id="KW-1185">Reference proteome</keyword>
<proteinExistence type="predicted"/>
<name>A0A916Y5U9_9HYPH</name>